<protein>
    <recommendedName>
        <fullName evidence="3">Secreted protein</fullName>
    </recommendedName>
</protein>
<evidence type="ECO:0008006" key="3">
    <source>
        <dbReference type="Google" id="ProtNLM"/>
    </source>
</evidence>
<evidence type="ECO:0000313" key="1">
    <source>
        <dbReference type="EMBL" id="CAK9871687.1"/>
    </source>
</evidence>
<evidence type="ECO:0000313" key="2">
    <source>
        <dbReference type="Proteomes" id="UP001497522"/>
    </source>
</evidence>
<gene>
    <name evidence="1" type="ORF">CSSPJE1EN2_LOCUS14339</name>
</gene>
<dbReference type="Proteomes" id="UP001497522">
    <property type="component" value="Chromosome 2"/>
</dbReference>
<organism evidence="1 2">
    <name type="scientific">Sphagnum jensenii</name>
    <dbReference type="NCBI Taxonomy" id="128206"/>
    <lineage>
        <taxon>Eukaryota</taxon>
        <taxon>Viridiplantae</taxon>
        <taxon>Streptophyta</taxon>
        <taxon>Embryophyta</taxon>
        <taxon>Bryophyta</taxon>
        <taxon>Sphagnophytina</taxon>
        <taxon>Sphagnopsida</taxon>
        <taxon>Sphagnales</taxon>
        <taxon>Sphagnaceae</taxon>
        <taxon>Sphagnum</taxon>
    </lineage>
</organism>
<sequence length="103" mass="11510">MLLLHLHFWTAIASVMHVECRGAAVSISTRYSCYCTWRSNNTRSSRVCATGLIQGIIGNFSSQWCSILDQVLLLYHLSILQLSDSDYVVAVPDGKQCILQMSI</sequence>
<accession>A0ABP1B904</accession>
<proteinExistence type="predicted"/>
<name>A0ABP1B904_9BRYO</name>
<dbReference type="EMBL" id="OZ023703">
    <property type="protein sequence ID" value="CAK9871687.1"/>
    <property type="molecule type" value="Genomic_DNA"/>
</dbReference>
<keyword evidence="2" id="KW-1185">Reference proteome</keyword>
<reference evidence="1 2" key="1">
    <citation type="submission" date="2024-03" db="EMBL/GenBank/DDBJ databases">
        <authorList>
            <consortium name="ELIXIR-Norway"/>
            <consortium name="Elixir Norway"/>
        </authorList>
    </citation>
    <scope>NUCLEOTIDE SEQUENCE [LARGE SCALE GENOMIC DNA]</scope>
</reference>